<organism evidence="2">
    <name type="scientific">Mizugakiibacter sediminis</name>
    <dbReference type="NCBI Taxonomy" id="1475481"/>
    <lineage>
        <taxon>Bacteria</taxon>
        <taxon>Pseudomonadati</taxon>
        <taxon>Pseudomonadota</taxon>
        <taxon>Gammaproteobacteria</taxon>
        <taxon>Lysobacterales</taxon>
        <taxon>Rhodanobacteraceae</taxon>
        <taxon>Mizugakiibacter</taxon>
    </lineage>
</organism>
<name>A0A0K8QM25_9GAMM</name>
<evidence type="ECO:0000313" key="2">
    <source>
        <dbReference type="EMBL" id="GAP65924.1"/>
    </source>
</evidence>
<dbReference type="AlphaFoldDB" id="A0A0K8QM25"/>
<reference evidence="1" key="1">
    <citation type="submission" date="2015-03" db="EMBL/GenBank/DDBJ databases">
        <title>Draft genome sequence of Mizugakiibacter sediminis skMP5.</title>
        <authorList>
            <person name="Watanabe T."/>
            <person name="Kojima H."/>
            <person name="Fukui M."/>
        </authorList>
    </citation>
    <scope>NUCLEOTIDE SEQUENCE</scope>
    <source>
        <strain evidence="1">SkMP5</strain>
    </source>
</reference>
<dbReference type="RefSeq" id="WP_062536129.1">
    <property type="nucleotide sequence ID" value="NZ_DF970178.1"/>
</dbReference>
<dbReference type="HOGENOM" id="CLU_087283_0_0_6"/>
<accession>A0A0K8QM25</accession>
<dbReference type="STRING" id="1475481.GCA_000953855_01243"/>
<dbReference type="Proteomes" id="UP000253740">
    <property type="component" value="Unassembled WGS sequence"/>
</dbReference>
<evidence type="ECO:0008006" key="4">
    <source>
        <dbReference type="Google" id="ProtNLM"/>
    </source>
</evidence>
<dbReference type="EMBL" id="DF970178">
    <property type="protein sequence ID" value="GAP65924.1"/>
    <property type="molecule type" value="Genomic_DNA"/>
</dbReference>
<protein>
    <recommendedName>
        <fullName evidence="4">DUF4865 domain-containing protein</fullName>
    </recommendedName>
</protein>
<reference evidence="2" key="2">
    <citation type="submission" date="2015-08" db="EMBL/GenBank/DDBJ databases">
        <title>Complete DNA Sequence of Pseudomonas syringae pv. actinidiae, the Causal Agent of Kiwifruit Canker Disease.</title>
        <authorList>
            <person name="Rikkerink E.H.A."/>
            <person name="Fineran P.C."/>
        </authorList>
    </citation>
    <scope>NUCLEOTIDE SEQUENCE</scope>
    <source>
        <strain evidence="2">SkMP5</strain>
    </source>
</reference>
<proteinExistence type="predicted"/>
<dbReference type="EMBL" id="DF952381">
    <property type="protein sequence ID" value="GAN45551.1"/>
    <property type="molecule type" value="Genomic_DNA"/>
</dbReference>
<evidence type="ECO:0000313" key="1">
    <source>
        <dbReference type="EMBL" id="GAN45551.1"/>
    </source>
</evidence>
<sequence length="192" mass="20990">MLAMQYAFTLPADYDMAIIRRRIADKGPALDDFPGLVFKAYLYADRHARDLRSREHRYAPFYLWRDAAAMNAFLEGAGFAALIGAFGWPSLRTWSPWAAELSPTIGAAACATQDTAAIAPYAALDALAEEEREAARRAVAHGGALAAIAAFDPTRWTRVRLRLWRTPPMAPADDGTQRYAVGHVSRPGVPAA</sequence>
<evidence type="ECO:0000313" key="3">
    <source>
        <dbReference type="Proteomes" id="UP000253740"/>
    </source>
</evidence>
<dbReference type="Pfam" id="PF16157">
    <property type="entry name" value="DUF4865"/>
    <property type="match status" value="1"/>
</dbReference>
<gene>
    <name evidence="1" type="ORF">MBSD_2100</name>
    <name evidence="2" type="ORF">MBSD_n1226</name>
</gene>
<dbReference type="InterPro" id="IPR032349">
    <property type="entry name" value="DUF4865"/>
</dbReference>
<dbReference type="OrthoDB" id="2065010at2"/>
<keyword evidence="3" id="KW-1185">Reference proteome</keyword>